<keyword evidence="6 10" id="KW-1133">Transmembrane helix</keyword>
<dbReference type="InterPro" id="IPR016169">
    <property type="entry name" value="FAD-bd_PCMH_sub2"/>
</dbReference>
<keyword evidence="4 10" id="KW-0812">Transmembrane</keyword>
<dbReference type="PROSITE" id="PS51371">
    <property type="entry name" value="CBS"/>
    <property type="match status" value="2"/>
</dbReference>
<keyword evidence="5" id="KW-0677">Repeat</keyword>
<comment type="subcellular location">
    <subcellularLocation>
        <location evidence="1">Cell membrane</location>
        <topology evidence="1">Multi-pass membrane protein</topology>
    </subcellularLocation>
</comment>
<evidence type="ECO:0000259" key="13">
    <source>
        <dbReference type="PROSITE" id="PS51846"/>
    </source>
</evidence>
<dbReference type="Gene3D" id="3.30.465.10">
    <property type="match status" value="1"/>
</dbReference>
<dbReference type="GO" id="GO:0005886">
    <property type="term" value="C:plasma membrane"/>
    <property type="evidence" value="ECO:0007669"/>
    <property type="project" value="UniProtKB-SubCell"/>
</dbReference>
<evidence type="ECO:0000256" key="5">
    <source>
        <dbReference type="ARBA" id="ARBA00022737"/>
    </source>
</evidence>
<reference evidence="14" key="2">
    <citation type="journal article" date="2021" name="PeerJ">
        <title>Extensive microbial diversity within the chicken gut microbiome revealed by metagenomics and culture.</title>
        <authorList>
            <person name="Gilroy R."/>
            <person name="Ravi A."/>
            <person name="Getino M."/>
            <person name="Pursley I."/>
            <person name="Horton D.L."/>
            <person name="Alikhan N.F."/>
            <person name="Baker D."/>
            <person name="Gharbi K."/>
            <person name="Hall N."/>
            <person name="Watson M."/>
            <person name="Adriaenssens E.M."/>
            <person name="Foster-Nyarko E."/>
            <person name="Jarju S."/>
            <person name="Secka A."/>
            <person name="Antonio M."/>
            <person name="Oren A."/>
            <person name="Chaudhuri R.R."/>
            <person name="La Ragione R."/>
            <person name="Hildebrand F."/>
            <person name="Pallen M.J."/>
        </authorList>
    </citation>
    <scope>NUCLEOTIDE SEQUENCE</scope>
    <source>
        <strain evidence="14">4920</strain>
    </source>
</reference>
<evidence type="ECO:0000256" key="11">
    <source>
        <dbReference type="SAM" id="Phobius"/>
    </source>
</evidence>
<dbReference type="PANTHER" id="PTHR43099:SF5">
    <property type="entry name" value="HLYC_CORC FAMILY TRANSPORTER"/>
    <property type="match status" value="1"/>
</dbReference>
<evidence type="ECO:0000256" key="3">
    <source>
        <dbReference type="ARBA" id="ARBA00022475"/>
    </source>
</evidence>
<feature type="domain" description="CBS" evidence="12">
    <location>
        <begin position="220"/>
        <end position="279"/>
    </location>
</feature>
<name>A0A9D1T041_9FIRM</name>
<dbReference type="InterPro" id="IPR036318">
    <property type="entry name" value="FAD-bd_PCMH-like_sf"/>
</dbReference>
<dbReference type="Pfam" id="PF01595">
    <property type="entry name" value="CNNM"/>
    <property type="match status" value="1"/>
</dbReference>
<keyword evidence="3" id="KW-1003">Cell membrane</keyword>
<evidence type="ECO:0000256" key="9">
    <source>
        <dbReference type="PROSITE-ProRule" id="PRU00703"/>
    </source>
</evidence>
<dbReference type="CDD" id="cd04590">
    <property type="entry name" value="CBS_pair_CorC_HlyC_assoc"/>
    <property type="match status" value="1"/>
</dbReference>
<evidence type="ECO:0000313" key="15">
    <source>
        <dbReference type="Proteomes" id="UP000886743"/>
    </source>
</evidence>
<evidence type="ECO:0000256" key="7">
    <source>
        <dbReference type="ARBA" id="ARBA00023122"/>
    </source>
</evidence>
<dbReference type="InterPro" id="IPR051676">
    <property type="entry name" value="UPF0053_domain"/>
</dbReference>
<dbReference type="PANTHER" id="PTHR43099">
    <property type="entry name" value="UPF0053 PROTEIN YRKA"/>
    <property type="match status" value="1"/>
</dbReference>
<feature type="transmembrane region" description="Helical" evidence="11">
    <location>
        <begin position="57"/>
        <end position="77"/>
    </location>
</feature>
<keyword evidence="7 9" id="KW-0129">CBS domain</keyword>
<evidence type="ECO:0000259" key="12">
    <source>
        <dbReference type="PROSITE" id="PS51371"/>
    </source>
</evidence>
<feature type="transmembrane region" description="Helical" evidence="11">
    <location>
        <begin position="135"/>
        <end position="157"/>
    </location>
</feature>
<evidence type="ECO:0000256" key="10">
    <source>
        <dbReference type="PROSITE-ProRule" id="PRU01193"/>
    </source>
</evidence>
<dbReference type="EMBL" id="DVOF01000223">
    <property type="protein sequence ID" value="HIV03398.1"/>
    <property type="molecule type" value="Genomic_DNA"/>
</dbReference>
<keyword evidence="8 10" id="KW-0472">Membrane</keyword>
<dbReference type="Gene3D" id="3.10.580.10">
    <property type="entry name" value="CBS-domain"/>
    <property type="match status" value="1"/>
</dbReference>
<reference evidence="14" key="1">
    <citation type="submission" date="2020-10" db="EMBL/GenBank/DDBJ databases">
        <authorList>
            <person name="Gilroy R."/>
        </authorList>
    </citation>
    <scope>NUCLEOTIDE SEQUENCE</scope>
    <source>
        <strain evidence="14">4920</strain>
    </source>
</reference>
<comment type="caution">
    <text evidence="14">The sequence shown here is derived from an EMBL/GenBank/DDBJ whole genome shotgun (WGS) entry which is preliminary data.</text>
</comment>
<dbReference type="AlphaFoldDB" id="A0A9D1T041"/>
<comment type="similarity">
    <text evidence="2">Belongs to the UPF0053 family.</text>
</comment>
<dbReference type="SUPFAM" id="SSF54631">
    <property type="entry name" value="CBS-domain pair"/>
    <property type="match status" value="1"/>
</dbReference>
<dbReference type="SMART" id="SM01091">
    <property type="entry name" value="CorC_HlyC"/>
    <property type="match status" value="1"/>
</dbReference>
<feature type="transmembrane region" description="Helical" evidence="11">
    <location>
        <begin position="103"/>
        <end position="123"/>
    </location>
</feature>
<dbReference type="PROSITE" id="PS51846">
    <property type="entry name" value="CNNM"/>
    <property type="match status" value="1"/>
</dbReference>
<dbReference type="Pfam" id="PF03471">
    <property type="entry name" value="CorC_HlyC"/>
    <property type="match status" value="1"/>
</dbReference>
<dbReference type="Proteomes" id="UP000886743">
    <property type="component" value="Unassembled WGS sequence"/>
</dbReference>
<dbReference type="InterPro" id="IPR044751">
    <property type="entry name" value="Ion_transp-like_CBS"/>
</dbReference>
<gene>
    <name evidence="14" type="ORF">IAC74_07465</name>
</gene>
<evidence type="ECO:0000256" key="8">
    <source>
        <dbReference type="ARBA" id="ARBA00023136"/>
    </source>
</evidence>
<protein>
    <submittedName>
        <fullName evidence="14">HlyC/CorC family transporter</fullName>
    </submittedName>
</protein>
<evidence type="ECO:0000256" key="4">
    <source>
        <dbReference type="ARBA" id="ARBA00022692"/>
    </source>
</evidence>
<proteinExistence type="inferred from homology"/>
<dbReference type="GO" id="GO:0050660">
    <property type="term" value="F:flavin adenine dinucleotide binding"/>
    <property type="evidence" value="ECO:0007669"/>
    <property type="project" value="InterPro"/>
</dbReference>
<dbReference type="InterPro" id="IPR000644">
    <property type="entry name" value="CBS_dom"/>
</dbReference>
<dbReference type="Pfam" id="PF00571">
    <property type="entry name" value="CBS"/>
    <property type="match status" value="2"/>
</dbReference>
<feature type="domain" description="CNNM transmembrane" evidence="13">
    <location>
        <begin position="1"/>
        <end position="201"/>
    </location>
</feature>
<sequence>MLWQLLLQVILIALNAVFACAEIAVISFNDNKLAKLAEEGNKRAVRLARLTSQPARFLATIQVAITLAGFLGSAFAADNFSDMLSDWLVGLGVPISHATLDTVSVILITIILSYFTLVFGELVPKRVAMKKAEALALGMSGLITFISKLFAPIVWLLTISTNALLRLMGIDPNSDDEEVTEEEIRMMVDAGREKGVIDEEETEIIQNVFEFDDITAGEIATHRTDIALLWTDETPEQWAQTIHETRHSRYPVCDESVDNVVGILNAKDYFRLDDKSHENIMAQAVKPAYFVPESVKADVLFRRMKQNRTQFAVVLDERGGMNGIITINDLVEQLVGELDDVEDADEPVQEIERTDSGTWNIRGEASLEDVADALGVTLPTEEYETFGGFVFGSLGTIPDDGSQLELDAYGLHIKVLEIRDHRMERAAVCLLAPPEEGTPD</sequence>
<evidence type="ECO:0000256" key="6">
    <source>
        <dbReference type="ARBA" id="ARBA00022989"/>
    </source>
</evidence>
<dbReference type="SUPFAM" id="SSF56176">
    <property type="entry name" value="FAD-binding/transporter-associated domain-like"/>
    <property type="match status" value="1"/>
</dbReference>
<accession>A0A9D1T041</accession>
<evidence type="ECO:0000313" key="14">
    <source>
        <dbReference type="EMBL" id="HIV03398.1"/>
    </source>
</evidence>
<organism evidence="14 15">
    <name type="scientific">Candidatus Aphodoplasma excrementigallinarum</name>
    <dbReference type="NCBI Taxonomy" id="2840673"/>
    <lineage>
        <taxon>Bacteria</taxon>
        <taxon>Bacillati</taxon>
        <taxon>Bacillota</taxon>
        <taxon>Clostridia</taxon>
        <taxon>Eubacteriales</taxon>
        <taxon>Candidatus Aphodoplasma</taxon>
    </lineage>
</organism>
<feature type="domain" description="CBS" evidence="12">
    <location>
        <begin position="284"/>
        <end position="341"/>
    </location>
</feature>
<feature type="transmembrane region" description="Helical" evidence="11">
    <location>
        <begin position="6"/>
        <end position="28"/>
    </location>
</feature>
<dbReference type="InterPro" id="IPR005170">
    <property type="entry name" value="Transptr-assoc_dom"/>
</dbReference>
<evidence type="ECO:0000256" key="2">
    <source>
        <dbReference type="ARBA" id="ARBA00006337"/>
    </source>
</evidence>
<dbReference type="FunFam" id="3.10.580.10:FF:000002">
    <property type="entry name" value="Magnesium/cobalt efflux protein CorC"/>
    <property type="match status" value="1"/>
</dbReference>
<dbReference type="InterPro" id="IPR002550">
    <property type="entry name" value="CNNM"/>
</dbReference>
<evidence type="ECO:0000256" key="1">
    <source>
        <dbReference type="ARBA" id="ARBA00004651"/>
    </source>
</evidence>
<dbReference type="InterPro" id="IPR046342">
    <property type="entry name" value="CBS_dom_sf"/>
</dbReference>